<name>A0A0F7V8Q7_TOXGV</name>
<evidence type="ECO:0008006" key="4">
    <source>
        <dbReference type="Google" id="ProtNLM"/>
    </source>
</evidence>
<gene>
    <name evidence="3" type="ORF">BN1205_067275</name>
</gene>
<keyword evidence="2" id="KW-0732">Signal</keyword>
<feature type="chain" id="PRO_5002523839" description="Transmembrane protein" evidence="2">
    <location>
        <begin position="24"/>
        <end position="197"/>
    </location>
</feature>
<proteinExistence type="predicted"/>
<feature type="region of interest" description="Disordered" evidence="1">
    <location>
        <begin position="42"/>
        <end position="171"/>
    </location>
</feature>
<organism evidence="3">
    <name type="scientific">Toxoplasma gondii (strain ATCC 50861 / VEG)</name>
    <dbReference type="NCBI Taxonomy" id="432359"/>
    <lineage>
        <taxon>Eukaryota</taxon>
        <taxon>Sar</taxon>
        <taxon>Alveolata</taxon>
        <taxon>Apicomplexa</taxon>
        <taxon>Conoidasida</taxon>
        <taxon>Coccidia</taxon>
        <taxon>Eucoccidiorida</taxon>
        <taxon>Eimeriorina</taxon>
        <taxon>Sarcocystidae</taxon>
        <taxon>Toxoplasma</taxon>
    </lineage>
</organism>
<feature type="compositionally biased region" description="Basic residues" evidence="1">
    <location>
        <begin position="128"/>
        <end position="137"/>
    </location>
</feature>
<evidence type="ECO:0000256" key="2">
    <source>
        <dbReference type="SAM" id="SignalP"/>
    </source>
</evidence>
<accession>A0A0F7V8Q7</accession>
<feature type="compositionally biased region" description="Pro residues" evidence="1">
    <location>
        <begin position="69"/>
        <end position="88"/>
    </location>
</feature>
<protein>
    <recommendedName>
        <fullName evidence="4">Transmembrane protein</fullName>
    </recommendedName>
</protein>
<dbReference type="AlphaFoldDB" id="A0A0F7V8Q7"/>
<evidence type="ECO:0000256" key="1">
    <source>
        <dbReference type="SAM" id="MobiDB-lite"/>
    </source>
</evidence>
<dbReference type="EMBL" id="LN714500">
    <property type="protein sequence ID" value="CEL76503.1"/>
    <property type="molecule type" value="Genomic_DNA"/>
</dbReference>
<sequence>MRVLQLMSSLFLCAVCAIHGTTADTTAEPSMQAGSRLRRLAVEGNGEEPGGGPRSLPSRLYDWLFQSPSPVPPPQAPSGSPFPEPLPSPVRTGTVSSGEGGFPAGFSVREPQGPPLSEGGGGAEGRQPRQRHPRRPRPLPPTAEERAQARELQQMLDNAAQPKGVDGGRQAMGPLLVGLLKDLSDLADGRPGPFKSS</sequence>
<evidence type="ECO:0000313" key="3">
    <source>
        <dbReference type="EMBL" id="CEL76503.1"/>
    </source>
</evidence>
<feature type="signal peptide" evidence="2">
    <location>
        <begin position="1"/>
        <end position="23"/>
    </location>
</feature>
<reference evidence="3" key="1">
    <citation type="journal article" date="2015" name="PLoS ONE">
        <title>Comprehensive Evaluation of Toxoplasma gondii VEG and Neospora caninum LIV Genomes with Tachyzoite Stage Transcriptome and Proteome Defines Novel Transcript Features.</title>
        <authorList>
            <person name="Ramaprasad A."/>
            <person name="Mourier T."/>
            <person name="Naeem R."/>
            <person name="Malas T.B."/>
            <person name="Moussa E."/>
            <person name="Panigrahi A."/>
            <person name="Vermont S.J."/>
            <person name="Otto T.D."/>
            <person name="Wastling J."/>
            <person name="Pain A."/>
        </authorList>
    </citation>
    <scope>NUCLEOTIDE SEQUENCE</scope>
    <source>
        <strain evidence="3">VEG</strain>
    </source>
</reference>